<dbReference type="PROSITE" id="PS51257">
    <property type="entry name" value="PROKAR_LIPOPROTEIN"/>
    <property type="match status" value="1"/>
</dbReference>
<dbReference type="Gene3D" id="2.160.20.120">
    <property type="match status" value="1"/>
</dbReference>
<sequence length="242" mass="27059">MKTNSPFLILTLLIFTIFSCHEDRIDVSPNDQITHRNISVEDYNSVEIENGFNAFITFSDSEESILVEGNTNLQHLIIAEIRDHILTVKLKNNVKVKGSPTLNVYIQSNSIENFKVTADSKITLENTLVSKSAYISMSADSYFTGELDIDDLKIKASADVRADLYGQVDFLDANLTADVKLSDYDLVINDLKLKMVADCDANLTVNKSIYLDANADCILTYKGDAQVVYQKLKADSKIRKVN</sequence>
<name>A0A918V4I1_9FLAO</name>
<evidence type="ECO:0000259" key="1">
    <source>
        <dbReference type="Pfam" id="PF10988"/>
    </source>
</evidence>
<dbReference type="RefSeq" id="WP_189358994.1">
    <property type="nucleotide sequence ID" value="NZ_BMWZ01000001.1"/>
</dbReference>
<dbReference type="InterPro" id="IPR021255">
    <property type="entry name" value="DUF2807"/>
</dbReference>
<reference evidence="2" key="1">
    <citation type="journal article" date="2014" name="Int. J. Syst. Evol. Microbiol.">
        <title>Complete genome sequence of Corynebacterium casei LMG S-19264T (=DSM 44701T), isolated from a smear-ripened cheese.</title>
        <authorList>
            <consortium name="US DOE Joint Genome Institute (JGI-PGF)"/>
            <person name="Walter F."/>
            <person name="Albersmeier A."/>
            <person name="Kalinowski J."/>
            <person name="Ruckert C."/>
        </authorList>
    </citation>
    <scope>NUCLEOTIDE SEQUENCE</scope>
    <source>
        <strain evidence="2">KCTC 12710</strain>
    </source>
</reference>
<dbReference type="EMBL" id="BMWZ01000001">
    <property type="protein sequence ID" value="GGZ70196.1"/>
    <property type="molecule type" value="Genomic_DNA"/>
</dbReference>
<dbReference type="Pfam" id="PF10988">
    <property type="entry name" value="DUF2807"/>
    <property type="match status" value="1"/>
</dbReference>
<protein>
    <recommendedName>
        <fullName evidence="1">Putative auto-transporter adhesin head GIN domain-containing protein</fullName>
    </recommendedName>
</protein>
<keyword evidence="3" id="KW-1185">Reference proteome</keyword>
<evidence type="ECO:0000313" key="3">
    <source>
        <dbReference type="Proteomes" id="UP000636004"/>
    </source>
</evidence>
<comment type="caution">
    <text evidence="2">The sequence shown here is derived from an EMBL/GenBank/DDBJ whole genome shotgun (WGS) entry which is preliminary data.</text>
</comment>
<feature type="domain" description="Putative auto-transporter adhesin head GIN" evidence="1">
    <location>
        <begin position="42"/>
        <end position="225"/>
    </location>
</feature>
<evidence type="ECO:0000313" key="2">
    <source>
        <dbReference type="EMBL" id="GGZ70196.1"/>
    </source>
</evidence>
<accession>A0A918V4I1</accession>
<dbReference type="AlphaFoldDB" id="A0A918V4I1"/>
<gene>
    <name evidence="2" type="ORF">GCM10007028_04130</name>
</gene>
<dbReference type="Proteomes" id="UP000636004">
    <property type="component" value="Unassembled WGS sequence"/>
</dbReference>
<organism evidence="2 3">
    <name type="scientific">Algibacter mikhailovii</name>
    <dbReference type="NCBI Taxonomy" id="425498"/>
    <lineage>
        <taxon>Bacteria</taxon>
        <taxon>Pseudomonadati</taxon>
        <taxon>Bacteroidota</taxon>
        <taxon>Flavobacteriia</taxon>
        <taxon>Flavobacteriales</taxon>
        <taxon>Flavobacteriaceae</taxon>
        <taxon>Algibacter</taxon>
    </lineage>
</organism>
<reference evidence="2" key="2">
    <citation type="submission" date="2020-09" db="EMBL/GenBank/DDBJ databases">
        <authorList>
            <person name="Sun Q."/>
            <person name="Kim S."/>
        </authorList>
    </citation>
    <scope>NUCLEOTIDE SEQUENCE</scope>
    <source>
        <strain evidence="2">KCTC 12710</strain>
    </source>
</reference>
<proteinExistence type="predicted"/>